<dbReference type="GO" id="GO:0000455">
    <property type="term" value="P:enzyme-directed rRNA pseudouridine synthesis"/>
    <property type="evidence" value="ECO:0007669"/>
    <property type="project" value="UniProtKB-ARBA"/>
</dbReference>
<dbReference type="InterPro" id="IPR036986">
    <property type="entry name" value="S4_RNA-bd_sf"/>
</dbReference>
<name>A0A9D9DV81_9FIRM</name>
<dbReference type="EC" id="5.4.99.-" evidence="5"/>
<dbReference type="InterPro" id="IPR002942">
    <property type="entry name" value="S4_RNA-bd"/>
</dbReference>
<dbReference type="AlphaFoldDB" id="A0A9D9DV81"/>
<proteinExistence type="inferred from homology"/>
<protein>
    <recommendedName>
        <fullName evidence="5">Pseudouridine synthase</fullName>
        <ecNumber evidence="5">5.4.99.-</ecNumber>
    </recommendedName>
</protein>
<dbReference type="EMBL" id="JADIMX010000088">
    <property type="protein sequence ID" value="MBO8434604.1"/>
    <property type="molecule type" value="Genomic_DNA"/>
</dbReference>
<dbReference type="Gene3D" id="3.10.290.10">
    <property type="entry name" value="RNA-binding S4 domain"/>
    <property type="match status" value="1"/>
</dbReference>
<comment type="similarity">
    <text evidence="1 5">Belongs to the pseudouridine synthase RsuA family.</text>
</comment>
<dbReference type="FunFam" id="3.10.290.10:FF:000003">
    <property type="entry name" value="Pseudouridine synthase"/>
    <property type="match status" value="1"/>
</dbReference>
<dbReference type="InterPro" id="IPR018496">
    <property type="entry name" value="PsdUridine_synth_RsuA/RluB_CS"/>
</dbReference>
<evidence type="ECO:0000256" key="3">
    <source>
        <dbReference type="ARBA" id="ARBA00023235"/>
    </source>
</evidence>
<evidence type="ECO:0000313" key="8">
    <source>
        <dbReference type="Proteomes" id="UP000823611"/>
    </source>
</evidence>
<dbReference type="GO" id="GO:0120159">
    <property type="term" value="F:rRNA pseudouridine synthase activity"/>
    <property type="evidence" value="ECO:0007669"/>
    <property type="project" value="UniProtKB-ARBA"/>
</dbReference>
<keyword evidence="3 5" id="KW-0413">Isomerase</keyword>
<dbReference type="GO" id="GO:0003723">
    <property type="term" value="F:RNA binding"/>
    <property type="evidence" value="ECO:0007669"/>
    <property type="project" value="UniProtKB-KW"/>
</dbReference>
<evidence type="ECO:0000256" key="5">
    <source>
        <dbReference type="RuleBase" id="RU003887"/>
    </source>
</evidence>
<dbReference type="InterPro" id="IPR006145">
    <property type="entry name" value="PsdUridine_synth_RsuA/RluA"/>
</dbReference>
<keyword evidence="2 4" id="KW-0694">RNA-binding</keyword>
<sequence length="237" mass="27147">MQVRLQKYLADAGIASRRKAEELIQRGKVSVNGTVVTELGTKIDDKTDTVRYNGKIVKLESKKYVYIMLNKPEGFVTTVKDQFNRPAVTDLVKVKERVFPVGRLDYDTSGLLLLTNDGDLTYKLTHPKHEIEKTYIAKLFGTPDVNDINKFKRGVHVDGRKTLPAKIEILEKEEKYCYAKITIKEGRNRQVRKMCEAIKHPVAMLQRVATGELELGDLPKGKFRHLTDKEVRYLKNL</sequence>
<dbReference type="SMART" id="SM00363">
    <property type="entry name" value="S4"/>
    <property type="match status" value="1"/>
</dbReference>
<reference evidence="7" key="1">
    <citation type="submission" date="2020-10" db="EMBL/GenBank/DDBJ databases">
        <authorList>
            <person name="Gilroy R."/>
        </authorList>
    </citation>
    <scope>NUCLEOTIDE SEQUENCE</scope>
    <source>
        <strain evidence="7">F6-4510</strain>
    </source>
</reference>
<dbReference type="PROSITE" id="PS01149">
    <property type="entry name" value="PSI_RSU"/>
    <property type="match status" value="1"/>
</dbReference>
<accession>A0A9D9DV81</accession>
<dbReference type="InterPro" id="IPR050343">
    <property type="entry name" value="RsuA_PseudoU_synthase"/>
</dbReference>
<organism evidence="7 8">
    <name type="scientific">Candidatus Fimicola merdigallinarum</name>
    <dbReference type="NCBI Taxonomy" id="2840819"/>
    <lineage>
        <taxon>Bacteria</taxon>
        <taxon>Bacillati</taxon>
        <taxon>Bacillota</taxon>
        <taxon>Clostridia</taxon>
        <taxon>Lachnospirales</taxon>
        <taxon>Lachnospiraceae</taxon>
        <taxon>Lachnospiraceae incertae sedis</taxon>
        <taxon>Candidatus Fimicola</taxon>
    </lineage>
</organism>
<dbReference type="CDD" id="cd02870">
    <property type="entry name" value="PseudoU_synth_RsuA_like"/>
    <property type="match status" value="1"/>
</dbReference>
<dbReference type="Gene3D" id="3.30.70.1560">
    <property type="entry name" value="Alpha-L RNA-binding motif"/>
    <property type="match status" value="1"/>
</dbReference>
<dbReference type="CDD" id="cd00165">
    <property type="entry name" value="S4"/>
    <property type="match status" value="1"/>
</dbReference>
<dbReference type="FunFam" id="3.30.70.1560:FF:000001">
    <property type="entry name" value="Pseudouridine synthase"/>
    <property type="match status" value="1"/>
</dbReference>
<dbReference type="Proteomes" id="UP000823611">
    <property type="component" value="Unassembled WGS sequence"/>
</dbReference>
<evidence type="ECO:0000256" key="1">
    <source>
        <dbReference type="ARBA" id="ARBA00008348"/>
    </source>
</evidence>
<dbReference type="PROSITE" id="PS50889">
    <property type="entry name" value="S4"/>
    <property type="match status" value="1"/>
</dbReference>
<feature type="domain" description="RNA-binding S4" evidence="6">
    <location>
        <begin position="3"/>
        <end position="65"/>
    </location>
</feature>
<reference evidence="7" key="2">
    <citation type="journal article" date="2021" name="PeerJ">
        <title>Extensive microbial diversity within the chicken gut microbiome revealed by metagenomics and culture.</title>
        <authorList>
            <person name="Gilroy R."/>
            <person name="Ravi A."/>
            <person name="Getino M."/>
            <person name="Pursley I."/>
            <person name="Horton D.L."/>
            <person name="Alikhan N.F."/>
            <person name="Baker D."/>
            <person name="Gharbi K."/>
            <person name="Hall N."/>
            <person name="Watson M."/>
            <person name="Adriaenssens E.M."/>
            <person name="Foster-Nyarko E."/>
            <person name="Jarju S."/>
            <person name="Secka A."/>
            <person name="Antonio M."/>
            <person name="Oren A."/>
            <person name="Chaudhuri R.R."/>
            <person name="La Ragione R."/>
            <person name="Hildebrand F."/>
            <person name="Pallen M.J."/>
        </authorList>
    </citation>
    <scope>NUCLEOTIDE SEQUENCE</scope>
    <source>
        <strain evidence="7">F6-4510</strain>
    </source>
</reference>
<dbReference type="PANTHER" id="PTHR47683">
    <property type="entry name" value="PSEUDOURIDINE SYNTHASE FAMILY PROTEIN-RELATED"/>
    <property type="match status" value="1"/>
</dbReference>
<dbReference type="Pfam" id="PF00849">
    <property type="entry name" value="PseudoU_synth_2"/>
    <property type="match status" value="1"/>
</dbReference>
<dbReference type="GO" id="GO:0005829">
    <property type="term" value="C:cytosol"/>
    <property type="evidence" value="ECO:0007669"/>
    <property type="project" value="UniProtKB-ARBA"/>
</dbReference>
<dbReference type="InterPro" id="IPR020103">
    <property type="entry name" value="PsdUridine_synth_cat_dom_sf"/>
</dbReference>
<dbReference type="Gene3D" id="3.30.70.580">
    <property type="entry name" value="Pseudouridine synthase I, catalytic domain, N-terminal subdomain"/>
    <property type="match status" value="1"/>
</dbReference>
<dbReference type="NCBIfam" id="TIGR00093">
    <property type="entry name" value="pseudouridine synthase"/>
    <property type="match status" value="1"/>
</dbReference>
<dbReference type="InterPro" id="IPR042092">
    <property type="entry name" value="PsdUridine_s_RsuA/RluB/E/F_cat"/>
</dbReference>
<comment type="caution">
    <text evidence="7">The sequence shown here is derived from an EMBL/GenBank/DDBJ whole genome shotgun (WGS) entry which is preliminary data.</text>
</comment>
<evidence type="ECO:0000313" key="7">
    <source>
        <dbReference type="EMBL" id="MBO8434604.1"/>
    </source>
</evidence>
<dbReference type="Pfam" id="PF01479">
    <property type="entry name" value="S4"/>
    <property type="match status" value="1"/>
</dbReference>
<dbReference type="SUPFAM" id="SSF55120">
    <property type="entry name" value="Pseudouridine synthase"/>
    <property type="match status" value="1"/>
</dbReference>
<dbReference type="PANTHER" id="PTHR47683:SF2">
    <property type="entry name" value="RNA-BINDING S4 DOMAIN-CONTAINING PROTEIN"/>
    <property type="match status" value="1"/>
</dbReference>
<dbReference type="InterPro" id="IPR020094">
    <property type="entry name" value="TruA/RsuA/RluB/E/F_N"/>
</dbReference>
<evidence type="ECO:0000256" key="2">
    <source>
        <dbReference type="ARBA" id="ARBA00022884"/>
    </source>
</evidence>
<gene>
    <name evidence="7" type="ORF">IAC55_04695</name>
</gene>
<evidence type="ECO:0000259" key="6">
    <source>
        <dbReference type="SMART" id="SM00363"/>
    </source>
</evidence>
<dbReference type="InterPro" id="IPR000748">
    <property type="entry name" value="PsdUridine_synth_RsuA/RluB/E/F"/>
</dbReference>
<evidence type="ECO:0000256" key="4">
    <source>
        <dbReference type="PROSITE-ProRule" id="PRU00182"/>
    </source>
</evidence>
<dbReference type="SUPFAM" id="SSF55174">
    <property type="entry name" value="Alpha-L RNA-binding motif"/>
    <property type="match status" value="1"/>
</dbReference>